<feature type="region of interest" description="Disordered" evidence="1">
    <location>
        <begin position="173"/>
        <end position="194"/>
    </location>
</feature>
<keyword evidence="3" id="KW-1185">Reference proteome</keyword>
<feature type="compositionally biased region" description="Polar residues" evidence="1">
    <location>
        <begin position="135"/>
        <end position="147"/>
    </location>
</feature>
<dbReference type="HOGENOM" id="CLU_457913_0_0_1"/>
<dbReference type="AlphaFoldDB" id="G4TTK0"/>
<comment type="caution">
    <text evidence="2">The sequence shown here is derived from an EMBL/GenBank/DDBJ whole genome shotgun (WGS) entry which is preliminary data.</text>
</comment>
<evidence type="ECO:0000256" key="1">
    <source>
        <dbReference type="SAM" id="MobiDB-lite"/>
    </source>
</evidence>
<proteinExistence type="predicted"/>
<evidence type="ECO:0000313" key="3">
    <source>
        <dbReference type="Proteomes" id="UP000007148"/>
    </source>
</evidence>
<dbReference type="EMBL" id="CAFZ01000338">
    <property type="protein sequence ID" value="CCA74643.1"/>
    <property type="molecule type" value="Genomic_DNA"/>
</dbReference>
<dbReference type="InParanoid" id="G4TTK0"/>
<protein>
    <submittedName>
        <fullName evidence="2">Uncharacterized protein</fullName>
    </submittedName>
</protein>
<reference evidence="2 3" key="1">
    <citation type="journal article" date="2011" name="PLoS Pathog.">
        <title>Endophytic Life Strategies Decoded by Genome and Transcriptome Analyses of the Mutualistic Root Symbiont Piriformospora indica.</title>
        <authorList>
            <person name="Zuccaro A."/>
            <person name="Lahrmann U."/>
            <person name="Guldener U."/>
            <person name="Langen G."/>
            <person name="Pfiffi S."/>
            <person name="Biedenkopf D."/>
            <person name="Wong P."/>
            <person name="Samans B."/>
            <person name="Grimm C."/>
            <person name="Basiewicz M."/>
            <person name="Murat C."/>
            <person name="Martin F."/>
            <person name="Kogel K.H."/>
        </authorList>
    </citation>
    <scope>NUCLEOTIDE SEQUENCE [LARGE SCALE GENOMIC DNA]</scope>
    <source>
        <strain evidence="2 3">DSM 11827</strain>
    </source>
</reference>
<evidence type="ECO:0000313" key="2">
    <source>
        <dbReference type="EMBL" id="CCA74643.1"/>
    </source>
</evidence>
<name>G4TTK0_SERID</name>
<gene>
    <name evidence="2" type="ORF">PIIN_08595</name>
</gene>
<feature type="compositionally biased region" description="Polar residues" evidence="1">
    <location>
        <begin position="173"/>
        <end position="190"/>
    </location>
</feature>
<dbReference type="Proteomes" id="UP000007148">
    <property type="component" value="Unassembled WGS sequence"/>
</dbReference>
<dbReference type="OrthoDB" id="3260209at2759"/>
<feature type="compositionally biased region" description="Pro residues" evidence="1">
    <location>
        <begin position="361"/>
        <end position="372"/>
    </location>
</feature>
<accession>G4TTK0</accession>
<organism evidence="2 3">
    <name type="scientific">Serendipita indica (strain DSM 11827)</name>
    <name type="common">Root endophyte fungus</name>
    <name type="synonym">Piriformospora indica</name>
    <dbReference type="NCBI Taxonomy" id="1109443"/>
    <lineage>
        <taxon>Eukaryota</taxon>
        <taxon>Fungi</taxon>
        <taxon>Dikarya</taxon>
        <taxon>Basidiomycota</taxon>
        <taxon>Agaricomycotina</taxon>
        <taxon>Agaricomycetes</taxon>
        <taxon>Sebacinales</taxon>
        <taxon>Serendipitaceae</taxon>
        <taxon>Serendipita</taxon>
    </lineage>
</organism>
<feature type="region of interest" description="Disordered" evidence="1">
    <location>
        <begin position="123"/>
        <end position="152"/>
    </location>
</feature>
<sequence>MASAAHDKGVKTDKPKKVVVNVVCPPRLLCRITLSIALLAFVNHSYGRGGGNFRKVSEKKYATETSKTPSTARKVLEVEPPRMKMAVSTGRGGAANYFPHVLEEGVFDRVMEYEMTRIQVYKSQQAAKRTRRRTNSNVKSSKASSIGSDDAASQARISLRRSWASKSTVDVTAHSASLSPPMSSPITQNRPEARKSLRDTLLAPLRTTFTRAPRPSSTHAVTKDDTSSFSACSLSEPHFPMDDSMSPVASPVELHSPSSPNAGSYVHLPAHGHASVGYSPTLSDEAYSAILTPSTAEFFGELGASAVAARYQQANGMLTRLSGSRAYLLKVSLLRPCPLPRPPLPPVPVPTISINGRTSLPPLPRHPTFAPPHPDEATPPSLPPLSSSHPTQSAMKTRIAAGGISIKHLQANPVPILRVPAPPRSRSGSSLASVSSRDAEARYERLAATSSPPGIIRPPGDANEDGMELKLSRLRLTTDLPSPERYNNSTAASSCLELPIPRSQKRTKIHASREASCYDDSDVDRIDPFLTSRGQGNTATEGEPQYLTIRGVDSVRVGKRQENVEGMPWRNASILFSGSNISIPSFSDSNPELVAA</sequence>
<feature type="region of interest" description="Disordered" evidence="1">
    <location>
        <begin position="356"/>
        <end position="391"/>
    </location>
</feature>